<protein>
    <submittedName>
        <fullName evidence="2">Uncharacterized protein</fullName>
    </submittedName>
</protein>
<accession>A0ABR9KNG2</accession>
<feature type="transmembrane region" description="Helical" evidence="1">
    <location>
        <begin position="85"/>
        <end position="106"/>
    </location>
</feature>
<keyword evidence="1" id="KW-1133">Transmembrane helix</keyword>
<sequence length="169" mass="17371">MLKQGRRVPSGRRVWPWAVLAVLASAAPWVLLSSTEDGGLAYLPLVSVSSAFLGVAARSLLPLDIAMTGGLPLLVMVAAAGRWRILGAATALLLGVLTLVNLGLFLGEVPSAFSSADVSAGSQPDFSISTGSGGGLWIPAAVAYAVSTLSLVVGTRRRHRHLPEADCTA</sequence>
<gene>
    <name evidence="2" type="ORF">H4W81_006350</name>
</gene>
<evidence type="ECO:0000256" key="1">
    <source>
        <dbReference type="SAM" id="Phobius"/>
    </source>
</evidence>
<organism evidence="2 3">
    <name type="scientific">Nonomuraea africana</name>
    <dbReference type="NCBI Taxonomy" id="46171"/>
    <lineage>
        <taxon>Bacteria</taxon>
        <taxon>Bacillati</taxon>
        <taxon>Actinomycetota</taxon>
        <taxon>Actinomycetes</taxon>
        <taxon>Streptosporangiales</taxon>
        <taxon>Streptosporangiaceae</taxon>
        <taxon>Nonomuraea</taxon>
    </lineage>
</organism>
<comment type="caution">
    <text evidence="2">The sequence shown here is derived from an EMBL/GenBank/DDBJ whole genome shotgun (WGS) entry which is preliminary data.</text>
</comment>
<dbReference type="EMBL" id="JADBEF010000001">
    <property type="protein sequence ID" value="MBE1563571.1"/>
    <property type="molecule type" value="Genomic_DNA"/>
</dbReference>
<dbReference type="RefSeq" id="WP_192778122.1">
    <property type="nucleotide sequence ID" value="NZ_BAAASY010000006.1"/>
</dbReference>
<feature type="transmembrane region" description="Helical" evidence="1">
    <location>
        <begin position="52"/>
        <end position="78"/>
    </location>
</feature>
<dbReference type="Proteomes" id="UP000661607">
    <property type="component" value="Unassembled WGS sequence"/>
</dbReference>
<evidence type="ECO:0000313" key="3">
    <source>
        <dbReference type="Proteomes" id="UP000661607"/>
    </source>
</evidence>
<feature type="transmembrane region" description="Helical" evidence="1">
    <location>
        <begin position="14"/>
        <end position="32"/>
    </location>
</feature>
<name>A0ABR9KNG2_9ACTN</name>
<keyword evidence="1" id="KW-0812">Transmembrane</keyword>
<reference evidence="2 3" key="1">
    <citation type="submission" date="2020-10" db="EMBL/GenBank/DDBJ databases">
        <title>Sequencing the genomes of 1000 actinobacteria strains.</title>
        <authorList>
            <person name="Klenk H.-P."/>
        </authorList>
    </citation>
    <scope>NUCLEOTIDE SEQUENCE [LARGE SCALE GENOMIC DNA]</scope>
    <source>
        <strain evidence="2 3">DSM 43748</strain>
    </source>
</reference>
<keyword evidence="1" id="KW-0472">Membrane</keyword>
<feature type="transmembrane region" description="Helical" evidence="1">
    <location>
        <begin position="136"/>
        <end position="154"/>
    </location>
</feature>
<evidence type="ECO:0000313" key="2">
    <source>
        <dbReference type="EMBL" id="MBE1563571.1"/>
    </source>
</evidence>
<keyword evidence="3" id="KW-1185">Reference proteome</keyword>
<proteinExistence type="predicted"/>